<dbReference type="SUPFAM" id="SSF103473">
    <property type="entry name" value="MFS general substrate transporter"/>
    <property type="match status" value="1"/>
</dbReference>
<feature type="domain" description="Major facilitator superfamily (MFS) profile" evidence="4">
    <location>
        <begin position="388"/>
        <end position="587"/>
    </location>
</feature>
<feature type="transmembrane region" description="Helical" evidence="3">
    <location>
        <begin position="515"/>
        <end position="537"/>
    </location>
</feature>
<proteinExistence type="predicted"/>
<reference evidence="5" key="1">
    <citation type="submission" date="2021-03" db="EMBL/GenBank/DDBJ databases">
        <title>Chromosome level genome of the anhydrobiotic midge Polypedilum vanderplanki.</title>
        <authorList>
            <person name="Yoshida Y."/>
            <person name="Kikawada T."/>
            <person name="Gusev O."/>
        </authorList>
    </citation>
    <scope>NUCLEOTIDE SEQUENCE</scope>
    <source>
        <strain evidence="5">NIAS01</strain>
        <tissue evidence="5">Whole body or cell culture</tissue>
    </source>
</reference>
<evidence type="ECO:0000256" key="2">
    <source>
        <dbReference type="SAM" id="MobiDB-lite"/>
    </source>
</evidence>
<feature type="transmembrane region" description="Helical" evidence="3">
    <location>
        <begin position="96"/>
        <end position="115"/>
    </location>
</feature>
<feature type="region of interest" description="Disordered" evidence="2">
    <location>
        <begin position="222"/>
        <end position="247"/>
    </location>
</feature>
<evidence type="ECO:0000259" key="4">
    <source>
        <dbReference type="PROSITE" id="PS50850"/>
    </source>
</evidence>
<dbReference type="PANTHER" id="PTHR11360">
    <property type="entry name" value="MONOCARBOXYLATE TRANSPORTER"/>
    <property type="match status" value="1"/>
</dbReference>
<feature type="transmembrane region" description="Helical" evidence="3">
    <location>
        <begin position="424"/>
        <end position="442"/>
    </location>
</feature>
<feature type="transmembrane region" description="Helical" evidence="3">
    <location>
        <begin position="454"/>
        <end position="475"/>
    </location>
</feature>
<dbReference type="Pfam" id="PF07690">
    <property type="entry name" value="MFS_1"/>
    <property type="match status" value="2"/>
</dbReference>
<dbReference type="PROSITE" id="PS50850">
    <property type="entry name" value="MFS"/>
    <property type="match status" value="1"/>
</dbReference>
<dbReference type="InterPro" id="IPR011701">
    <property type="entry name" value="MFS"/>
</dbReference>
<dbReference type="PANTHER" id="PTHR11360:SF284">
    <property type="entry name" value="EG:103B4.3 PROTEIN-RELATED"/>
    <property type="match status" value="1"/>
</dbReference>
<feature type="transmembrane region" description="Helical" evidence="3">
    <location>
        <begin position="27"/>
        <end position="49"/>
    </location>
</feature>
<dbReference type="InterPro" id="IPR020846">
    <property type="entry name" value="MFS_dom"/>
</dbReference>
<name>A0A9J6CNM7_POLVA</name>
<evidence type="ECO:0000313" key="5">
    <source>
        <dbReference type="EMBL" id="KAG5683471.1"/>
    </source>
</evidence>
<feature type="transmembrane region" description="Helical" evidence="3">
    <location>
        <begin position="69"/>
        <end position="89"/>
    </location>
</feature>
<dbReference type="InterPro" id="IPR036259">
    <property type="entry name" value="MFS_trans_sf"/>
</dbReference>
<organism evidence="5 6">
    <name type="scientific">Polypedilum vanderplanki</name>
    <name type="common">Sleeping chironomid midge</name>
    <dbReference type="NCBI Taxonomy" id="319348"/>
    <lineage>
        <taxon>Eukaryota</taxon>
        <taxon>Metazoa</taxon>
        <taxon>Ecdysozoa</taxon>
        <taxon>Arthropoda</taxon>
        <taxon>Hexapoda</taxon>
        <taxon>Insecta</taxon>
        <taxon>Pterygota</taxon>
        <taxon>Neoptera</taxon>
        <taxon>Endopterygota</taxon>
        <taxon>Diptera</taxon>
        <taxon>Nematocera</taxon>
        <taxon>Chironomoidea</taxon>
        <taxon>Chironomidae</taxon>
        <taxon>Chironominae</taxon>
        <taxon>Polypedilum</taxon>
        <taxon>Polypedilum</taxon>
    </lineage>
</organism>
<sequence>MTHAPAAKKQDDSLDQRSKHPDIDGGWGWWVVFASFAIHIVTDGVTYTLGIFYVEWLDYFNSGKAETSWIASILVGVTLCSGPISSGFVNKYGCRAVTIAGTIIAGVCLILSVFAKNVFTLYITIGFGCGFGFGMIYLPAIVSVTMYFERLRSLATGIAVCGSGFGTVVFAPLTQVLISEYKWQGCLLVIAGITFFCAIFGYMFKPLDLDKYEQVEPVITETPSLNNNNNNNGKFKSQNGENQNLLAPPHHITRSLSIGNDFASKTNSNGQKNGYIDRNGDEKTRFPLSLSQPLLNVPQITEKRSLKNVGSGTLDRPDAFYTGSTHNLARQRSTHSVHSANKYGSLKRRSNNEEVDEQVQVCGCIPCSQETHDTIKKMMSFGLLRDPIFILFAVSNFLTSIGFNMPYVYIAAQAEVLQINKQNASLLISTIGAANTIGRIILGYISDKPWINRLHVYNICLTICGVSTALSAFCFEFWGLAIYSAVFGFTIGAYVGLTSVILVDLLGLDNLTNAFGLLLLFQGIASFVGPPIGGWLYDISGLYEPAFILAGIAIAISGLILYFIPPLQRHLEKKEKEKQQNIMMRDL</sequence>
<gene>
    <name evidence="5" type="ORF">PVAND_012749</name>
</gene>
<evidence type="ECO:0000256" key="1">
    <source>
        <dbReference type="ARBA" id="ARBA00004141"/>
    </source>
</evidence>
<feature type="transmembrane region" description="Helical" evidence="3">
    <location>
        <begin position="481"/>
        <end position="503"/>
    </location>
</feature>
<feature type="transmembrane region" description="Helical" evidence="3">
    <location>
        <begin position="121"/>
        <end position="142"/>
    </location>
</feature>
<feature type="compositionally biased region" description="Polar residues" evidence="2">
    <location>
        <begin position="233"/>
        <end position="245"/>
    </location>
</feature>
<dbReference type="AlphaFoldDB" id="A0A9J6CNM7"/>
<keyword evidence="3" id="KW-0812">Transmembrane</keyword>
<accession>A0A9J6CNM7</accession>
<dbReference type="Gene3D" id="1.20.1250.20">
    <property type="entry name" value="MFS general substrate transporter like domains"/>
    <property type="match status" value="2"/>
</dbReference>
<dbReference type="CDD" id="cd17352">
    <property type="entry name" value="MFS_MCT_SLC16"/>
    <property type="match status" value="1"/>
</dbReference>
<dbReference type="EMBL" id="JADBJN010000001">
    <property type="protein sequence ID" value="KAG5683471.1"/>
    <property type="molecule type" value="Genomic_DNA"/>
</dbReference>
<protein>
    <recommendedName>
        <fullName evidence="4">Major facilitator superfamily (MFS) profile domain-containing protein</fullName>
    </recommendedName>
</protein>
<feature type="transmembrane region" description="Helical" evidence="3">
    <location>
        <begin position="154"/>
        <end position="175"/>
    </location>
</feature>
<dbReference type="Proteomes" id="UP001107558">
    <property type="component" value="Chromosome 1"/>
</dbReference>
<comment type="subcellular location">
    <subcellularLocation>
        <location evidence="1">Membrane</location>
        <topology evidence="1">Multi-pass membrane protein</topology>
    </subcellularLocation>
</comment>
<feature type="transmembrane region" description="Helical" evidence="3">
    <location>
        <begin position="543"/>
        <end position="564"/>
    </location>
</feature>
<dbReference type="OrthoDB" id="6499973at2759"/>
<feature type="transmembrane region" description="Helical" evidence="3">
    <location>
        <begin position="181"/>
        <end position="204"/>
    </location>
</feature>
<evidence type="ECO:0000313" key="6">
    <source>
        <dbReference type="Proteomes" id="UP001107558"/>
    </source>
</evidence>
<dbReference type="GO" id="GO:0008028">
    <property type="term" value="F:monocarboxylic acid transmembrane transporter activity"/>
    <property type="evidence" value="ECO:0007669"/>
    <property type="project" value="TreeGrafter"/>
</dbReference>
<evidence type="ECO:0000256" key="3">
    <source>
        <dbReference type="SAM" id="Phobius"/>
    </source>
</evidence>
<keyword evidence="3" id="KW-0472">Membrane</keyword>
<dbReference type="InterPro" id="IPR050327">
    <property type="entry name" value="Proton-linked_MCT"/>
</dbReference>
<comment type="caution">
    <text evidence="5">The sequence shown here is derived from an EMBL/GenBank/DDBJ whole genome shotgun (WGS) entry which is preliminary data.</text>
</comment>
<feature type="transmembrane region" description="Helical" evidence="3">
    <location>
        <begin position="388"/>
        <end position="412"/>
    </location>
</feature>
<dbReference type="GO" id="GO:0016020">
    <property type="term" value="C:membrane"/>
    <property type="evidence" value="ECO:0007669"/>
    <property type="project" value="UniProtKB-SubCell"/>
</dbReference>
<dbReference type="FunFam" id="1.20.1250.20:FF:000398">
    <property type="entry name" value="Monocarboxylate transporter 14"/>
    <property type="match status" value="1"/>
</dbReference>
<keyword evidence="6" id="KW-1185">Reference proteome</keyword>
<keyword evidence="3" id="KW-1133">Transmembrane helix</keyword>